<evidence type="ECO:0000256" key="1">
    <source>
        <dbReference type="ARBA" id="ARBA00001966"/>
    </source>
</evidence>
<evidence type="ECO:0000259" key="13">
    <source>
        <dbReference type="PROSITE" id="PS51674"/>
    </source>
</evidence>
<evidence type="ECO:0000256" key="4">
    <source>
        <dbReference type="ARBA" id="ARBA00022485"/>
    </source>
</evidence>
<evidence type="ECO:0000256" key="12">
    <source>
        <dbReference type="SAM" id="MobiDB-lite"/>
    </source>
</evidence>
<keyword evidence="8" id="KW-0805">Transcription regulation</keyword>
<gene>
    <name evidence="14" type="ORF">AS594_22400</name>
</gene>
<dbReference type="PROSITE" id="PS51674">
    <property type="entry name" value="4FE4S_WBL"/>
    <property type="match status" value="1"/>
</dbReference>
<feature type="domain" description="4Fe-4S Wbl-type" evidence="13">
    <location>
        <begin position="43"/>
        <end position="108"/>
    </location>
</feature>
<keyword evidence="9" id="KW-0238">DNA-binding</keyword>
<dbReference type="GO" id="GO:0005737">
    <property type="term" value="C:cytoplasm"/>
    <property type="evidence" value="ECO:0007669"/>
    <property type="project" value="UniProtKB-SubCell"/>
</dbReference>
<feature type="compositionally biased region" description="Basic residues" evidence="12">
    <location>
        <begin position="132"/>
        <end position="151"/>
    </location>
</feature>
<proteinExistence type="inferred from homology"/>
<evidence type="ECO:0000256" key="3">
    <source>
        <dbReference type="ARBA" id="ARBA00006597"/>
    </source>
</evidence>
<dbReference type="OrthoDB" id="4235275at2"/>
<dbReference type="GO" id="GO:0003677">
    <property type="term" value="F:DNA binding"/>
    <property type="evidence" value="ECO:0007669"/>
    <property type="project" value="UniProtKB-KW"/>
</dbReference>
<dbReference type="AlphaFoldDB" id="A0A1E5PBG8"/>
<dbReference type="EMBL" id="MEHJ01000001">
    <property type="protein sequence ID" value="OEJ26825.1"/>
    <property type="molecule type" value="Genomic_DNA"/>
</dbReference>
<keyword evidence="15" id="KW-1185">Reference proteome</keyword>
<comment type="similarity">
    <text evidence="3">Belongs to the WhiB family.</text>
</comment>
<evidence type="ECO:0000256" key="7">
    <source>
        <dbReference type="ARBA" id="ARBA00023014"/>
    </source>
</evidence>
<organism evidence="14 15">
    <name type="scientific">Streptomyces agglomeratus</name>
    <dbReference type="NCBI Taxonomy" id="285458"/>
    <lineage>
        <taxon>Bacteria</taxon>
        <taxon>Bacillati</taxon>
        <taxon>Actinomycetota</taxon>
        <taxon>Actinomycetes</taxon>
        <taxon>Kitasatosporales</taxon>
        <taxon>Streptomycetaceae</taxon>
        <taxon>Streptomyces</taxon>
    </lineage>
</organism>
<sequence>MTRTGKTLPVIAGTRSAHLSGGAAAGVTLGFDPAPDPGLKAALCKGIEPELFFPERGDRRSAALAREICAQCPVVAACLADALASEGDAGHSMRFGIRGGKSPEQRYAIYQRTAPAAPAEAVAVAAPAPAGSKRRPVKCGTRRGYQKHRRNGERACDACRHANTAADRRLRTTGSTKEAAA</sequence>
<keyword evidence="10" id="KW-1015">Disulfide bond</keyword>
<keyword evidence="4" id="KW-0004">4Fe-4S</keyword>
<feature type="region of interest" description="Disordered" evidence="12">
    <location>
        <begin position="132"/>
        <end position="153"/>
    </location>
</feature>
<dbReference type="GO" id="GO:0046872">
    <property type="term" value="F:metal ion binding"/>
    <property type="evidence" value="ECO:0007669"/>
    <property type="project" value="UniProtKB-KW"/>
</dbReference>
<evidence type="ECO:0000256" key="6">
    <source>
        <dbReference type="ARBA" id="ARBA00023004"/>
    </source>
</evidence>
<dbReference type="Pfam" id="PF02467">
    <property type="entry name" value="Whib"/>
    <property type="match status" value="1"/>
</dbReference>
<dbReference type="InterPro" id="IPR003482">
    <property type="entry name" value="Whib"/>
</dbReference>
<dbReference type="GO" id="GO:0051539">
    <property type="term" value="F:4 iron, 4 sulfur cluster binding"/>
    <property type="evidence" value="ECO:0007669"/>
    <property type="project" value="UniProtKB-KW"/>
</dbReference>
<evidence type="ECO:0000313" key="15">
    <source>
        <dbReference type="Proteomes" id="UP000095759"/>
    </source>
</evidence>
<evidence type="ECO:0000313" key="14">
    <source>
        <dbReference type="EMBL" id="OEJ26825.1"/>
    </source>
</evidence>
<protein>
    <recommendedName>
        <fullName evidence="13">4Fe-4S Wbl-type domain-containing protein</fullName>
    </recommendedName>
</protein>
<comment type="subcellular location">
    <subcellularLocation>
        <location evidence="2">Cytoplasm</location>
    </subcellularLocation>
</comment>
<dbReference type="GO" id="GO:0045454">
    <property type="term" value="P:cell redox homeostasis"/>
    <property type="evidence" value="ECO:0007669"/>
    <property type="project" value="TreeGrafter"/>
</dbReference>
<keyword evidence="11" id="KW-0804">Transcription</keyword>
<keyword evidence="6" id="KW-0408">Iron</keyword>
<comment type="cofactor">
    <cofactor evidence="1">
        <name>[4Fe-4S] cluster</name>
        <dbReference type="ChEBI" id="CHEBI:49883"/>
    </cofactor>
</comment>
<dbReference type="Proteomes" id="UP000095759">
    <property type="component" value="Unassembled WGS sequence"/>
</dbReference>
<keyword evidence="5" id="KW-0479">Metal-binding</keyword>
<accession>A0A1E5PBG8</accession>
<keyword evidence="7" id="KW-0411">Iron-sulfur</keyword>
<evidence type="ECO:0000256" key="10">
    <source>
        <dbReference type="ARBA" id="ARBA00023157"/>
    </source>
</evidence>
<name>A0A1E5PBG8_9ACTN</name>
<evidence type="ECO:0000256" key="8">
    <source>
        <dbReference type="ARBA" id="ARBA00023015"/>
    </source>
</evidence>
<dbReference type="GO" id="GO:0045892">
    <property type="term" value="P:negative regulation of DNA-templated transcription"/>
    <property type="evidence" value="ECO:0007669"/>
    <property type="project" value="TreeGrafter"/>
</dbReference>
<evidence type="ECO:0000256" key="5">
    <source>
        <dbReference type="ARBA" id="ARBA00022723"/>
    </source>
</evidence>
<dbReference type="PANTHER" id="PTHR38839">
    <property type="entry name" value="TRANSCRIPTIONAL REGULATOR WHID-RELATED"/>
    <property type="match status" value="1"/>
</dbReference>
<evidence type="ECO:0000256" key="2">
    <source>
        <dbReference type="ARBA" id="ARBA00004496"/>
    </source>
</evidence>
<dbReference type="InterPro" id="IPR034768">
    <property type="entry name" value="4FE4S_WBL"/>
</dbReference>
<dbReference type="RefSeq" id="WP_069935307.1">
    <property type="nucleotide sequence ID" value="NZ_MEHJ01000001.1"/>
</dbReference>
<evidence type="ECO:0000256" key="11">
    <source>
        <dbReference type="ARBA" id="ARBA00023163"/>
    </source>
</evidence>
<reference evidence="14 15" key="1">
    <citation type="submission" date="2016-08" db="EMBL/GenBank/DDBJ databases">
        <title>Complete genome sequence of Streptomyces agglomeratus strain 6-3-2, a novel anti-MRSA actinomycete isolated from Wuli of Tebit, China.</title>
        <authorList>
            <person name="Chen X."/>
        </authorList>
    </citation>
    <scope>NUCLEOTIDE SEQUENCE [LARGE SCALE GENOMIC DNA]</scope>
    <source>
        <strain evidence="14 15">6-3-2</strain>
    </source>
</reference>
<comment type="caution">
    <text evidence="14">The sequence shown here is derived from an EMBL/GenBank/DDBJ whole genome shotgun (WGS) entry which is preliminary data.</text>
</comment>
<evidence type="ECO:0000256" key="9">
    <source>
        <dbReference type="ARBA" id="ARBA00023125"/>
    </source>
</evidence>
<dbReference type="GO" id="GO:0047134">
    <property type="term" value="F:protein-disulfide reductase [NAD(P)H] activity"/>
    <property type="evidence" value="ECO:0007669"/>
    <property type="project" value="TreeGrafter"/>
</dbReference>